<evidence type="ECO:0000313" key="2">
    <source>
        <dbReference type="EMBL" id="ABM04805.1"/>
    </source>
</evidence>
<proteinExistence type="predicted"/>
<dbReference type="KEGG" id="pin:Ping_3108"/>
<dbReference type="GO" id="GO:0003676">
    <property type="term" value="F:nucleic acid binding"/>
    <property type="evidence" value="ECO:0007669"/>
    <property type="project" value="InterPro"/>
</dbReference>
<gene>
    <name evidence="2" type="ordered locus">Ping_3108</name>
</gene>
<feature type="region of interest" description="Disordered" evidence="1">
    <location>
        <begin position="713"/>
        <end position="735"/>
    </location>
</feature>
<dbReference type="Gene3D" id="3.30.420.10">
    <property type="entry name" value="Ribonuclease H-like superfamily/Ribonuclease H"/>
    <property type="match status" value="1"/>
</dbReference>
<dbReference type="STRING" id="357804.Ping_3108"/>
<keyword evidence="3" id="KW-1185">Reference proteome</keyword>
<organism evidence="2 3">
    <name type="scientific">Psychromonas ingrahamii (strain DSM 17664 / CCUG 51855 / 37)</name>
    <dbReference type="NCBI Taxonomy" id="357804"/>
    <lineage>
        <taxon>Bacteria</taxon>
        <taxon>Pseudomonadati</taxon>
        <taxon>Pseudomonadota</taxon>
        <taxon>Gammaproteobacteria</taxon>
        <taxon>Alteromonadales</taxon>
        <taxon>Psychromonadaceae</taxon>
        <taxon>Psychromonas</taxon>
    </lineage>
</organism>
<dbReference type="AlphaFoldDB" id="A1SZ90"/>
<evidence type="ECO:0000256" key="1">
    <source>
        <dbReference type="SAM" id="MobiDB-lite"/>
    </source>
</evidence>
<dbReference type="HOGENOM" id="CLU_019011_1_1_6"/>
<evidence type="ECO:0000313" key="3">
    <source>
        <dbReference type="Proteomes" id="UP000000639"/>
    </source>
</evidence>
<protein>
    <submittedName>
        <fullName evidence="2">Transposon Tn7 transposition protein B</fullName>
    </submittedName>
</protein>
<accession>A1SZ90</accession>
<sequence>MSLNPKRSAELKLNSGFGPSEEALLPVYIGEYEISEDYLIVFVDLSINVLCAINLDSTARFPIKLNYKEVLAQLETEQILLFEMDWPKEALQDIDSQPEWRREKCIARYALIGPLVDDLENVLRNDYGQGCFQSIIKETGKSKQTVYDCFYAFLRMGRRKSGLSFPIGKNSNHIPKQRKQYVKPGRPSRGIARGKLLNERDFDIFKKGLRWYGQRNGPSILYVYNKILRKHYHKSRVKNDFLTAEKTGERFKVVLLPPDEIPSYNQFYYWLVKQFGGNLPKRDKSRQNAIENKKDNAGRTGNAYMHVIGPGQVFELDETPFTEELVSVFDPSRSTKIGKGTLYFIIDVFTKLIVGLFITTENPSYNTVKQAIFNAGRDKQGWFDELGFNFNAKYWPQSGVPTIIFVDKAEFHNKVSEGPIADLPVVLKFSRSGRGDDKPNIEQLFHIFLRYFMGVSQGNQTKSQQDIARQVARKNACLTIPELYQIAIVYVLYHNNNRKLPKYPLEREMVRDKVPAIPVKLWEWGMKNRPGYLINVPEDELYMKLLAKGEMTVHKYGLFLKDKGLLYNCDWTLASGIQERKLKNQRCLTLACRYNAELVDIILICTDDGLKLATLDHKDNRFAGLSFAQVAQQKDKEFKEDALAAEEEIQYLLGVDEFIEQKLLQANKEKVSGSVPNISKIKDNRKFEALLNRHQDMHRFLQVTQQQVLPQIKNPPYDQDVSEHKGYAEFDEDDE</sequence>
<reference evidence="2 3" key="1">
    <citation type="submission" date="2007-01" db="EMBL/GenBank/DDBJ databases">
        <title>Complete sequence of Psychromonas ingrahamii 37.</title>
        <authorList>
            <consortium name="US DOE Joint Genome Institute"/>
            <person name="Copeland A."/>
            <person name="Lucas S."/>
            <person name="Lapidus A."/>
            <person name="Barry K."/>
            <person name="Detter J.C."/>
            <person name="Glavina del Rio T."/>
            <person name="Hammon N."/>
            <person name="Israni S."/>
            <person name="Dalin E."/>
            <person name="Tice H."/>
            <person name="Pitluck S."/>
            <person name="Thompson L.S."/>
            <person name="Brettin T."/>
            <person name="Bruce D."/>
            <person name="Han C."/>
            <person name="Tapia R."/>
            <person name="Schmutz J."/>
            <person name="Larimer F."/>
            <person name="Land M."/>
            <person name="Hauser L."/>
            <person name="Kyrpides N."/>
            <person name="Ivanova N."/>
            <person name="Staley J."/>
            <person name="Richardson P."/>
        </authorList>
    </citation>
    <scope>NUCLEOTIDE SEQUENCE [LARGE SCALE GENOMIC DNA]</scope>
    <source>
        <strain evidence="2 3">37</strain>
    </source>
</reference>
<name>A1SZ90_PSYIN</name>
<dbReference type="eggNOG" id="COG2801">
    <property type="taxonomic scope" value="Bacteria"/>
</dbReference>
<dbReference type="Proteomes" id="UP000000639">
    <property type="component" value="Chromosome"/>
</dbReference>
<dbReference type="InterPro" id="IPR036397">
    <property type="entry name" value="RNaseH_sf"/>
</dbReference>
<dbReference type="EMBL" id="CP000510">
    <property type="protein sequence ID" value="ABM04805.1"/>
    <property type="molecule type" value="Genomic_DNA"/>
</dbReference>